<feature type="compositionally biased region" description="Polar residues" evidence="11">
    <location>
        <begin position="86"/>
        <end position="95"/>
    </location>
</feature>
<evidence type="ECO:0000313" key="13">
    <source>
        <dbReference type="Proteomes" id="UP000030645"/>
    </source>
</evidence>
<dbReference type="PANTHER" id="PTHR31604">
    <property type="entry name" value="PROTEIN LATERAL ROOT PRIMORDIUM 1"/>
    <property type="match status" value="1"/>
</dbReference>
<dbReference type="OrthoDB" id="692274at2759"/>
<keyword evidence="4" id="KW-0479">Metal-binding</keyword>
<feature type="compositionally biased region" description="Basic residues" evidence="11">
    <location>
        <begin position="100"/>
        <end position="111"/>
    </location>
</feature>
<keyword evidence="6" id="KW-0073">Auxin biosynthesis</keyword>
<dbReference type="GO" id="GO:0009734">
    <property type="term" value="P:auxin-activated signaling pathway"/>
    <property type="evidence" value="ECO:0007669"/>
    <property type="project" value="UniProtKB-KW"/>
</dbReference>
<evidence type="ECO:0008006" key="14">
    <source>
        <dbReference type="Google" id="ProtNLM"/>
    </source>
</evidence>
<dbReference type="NCBIfam" id="TIGR01623">
    <property type="entry name" value="put_zinc_LRP1"/>
    <property type="match status" value="1"/>
</dbReference>
<dbReference type="PANTHER" id="PTHR31604:SF16">
    <property type="entry name" value="PROTEIN SHI RELATED SEQUENCE 3"/>
    <property type="match status" value="1"/>
</dbReference>
<comment type="subcellular location">
    <subcellularLocation>
        <location evidence="1">Nucleus</location>
    </subcellularLocation>
</comment>
<evidence type="ECO:0000256" key="11">
    <source>
        <dbReference type="SAM" id="MobiDB-lite"/>
    </source>
</evidence>
<dbReference type="InterPro" id="IPR006510">
    <property type="entry name" value="Znf_LRP1"/>
</dbReference>
<dbReference type="GO" id="GO:0045893">
    <property type="term" value="P:positive regulation of DNA-templated transcription"/>
    <property type="evidence" value="ECO:0007669"/>
    <property type="project" value="TreeGrafter"/>
</dbReference>
<keyword evidence="10" id="KW-0927">Auxin signaling pathway</keyword>
<dbReference type="GO" id="GO:0005634">
    <property type="term" value="C:nucleus"/>
    <property type="evidence" value="ECO:0007669"/>
    <property type="project" value="UniProtKB-SubCell"/>
</dbReference>
<dbReference type="STRING" id="981085.W9RPD6"/>
<dbReference type="AlphaFoldDB" id="W9RPD6"/>
<evidence type="ECO:0000256" key="2">
    <source>
        <dbReference type="ARBA" id="ARBA00006911"/>
    </source>
</evidence>
<dbReference type="GO" id="GO:0009851">
    <property type="term" value="P:auxin biosynthetic process"/>
    <property type="evidence" value="ECO:0007669"/>
    <property type="project" value="UniProtKB-KW"/>
</dbReference>
<accession>W9RPD6</accession>
<dbReference type="Pfam" id="PF05142">
    <property type="entry name" value="DUF702"/>
    <property type="match status" value="1"/>
</dbReference>
<dbReference type="GO" id="GO:0003700">
    <property type="term" value="F:DNA-binding transcription factor activity"/>
    <property type="evidence" value="ECO:0007669"/>
    <property type="project" value="InterPro"/>
</dbReference>
<keyword evidence="13" id="KW-1185">Reference proteome</keyword>
<reference evidence="13" key="1">
    <citation type="submission" date="2013-01" db="EMBL/GenBank/DDBJ databases">
        <title>Draft Genome Sequence of a Mulberry Tree, Morus notabilis C.K. Schneid.</title>
        <authorList>
            <person name="He N."/>
            <person name="Zhao S."/>
        </authorList>
    </citation>
    <scope>NUCLEOTIDE SEQUENCE</scope>
</reference>
<keyword evidence="3" id="KW-0217">Developmental protein</keyword>
<keyword evidence="5" id="KW-0862">Zinc</keyword>
<evidence type="ECO:0000256" key="8">
    <source>
        <dbReference type="ARBA" id="ARBA00023159"/>
    </source>
</evidence>
<feature type="region of interest" description="Disordered" evidence="11">
    <location>
        <begin position="72"/>
        <end position="137"/>
    </location>
</feature>
<keyword evidence="9" id="KW-0539">Nucleus</keyword>
<proteinExistence type="inferred from homology"/>
<dbReference type="GO" id="GO:0003677">
    <property type="term" value="F:DNA binding"/>
    <property type="evidence" value="ECO:0007669"/>
    <property type="project" value="UniProtKB-KW"/>
</dbReference>
<comment type="similarity">
    <text evidence="2">Belongs to the SHI protein family.</text>
</comment>
<evidence type="ECO:0000256" key="3">
    <source>
        <dbReference type="ARBA" id="ARBA00022473"/>
    </source>
</evidence>
<protein>
    <recommendedName>
        <fullName evidence="14">Protein SHI RELATED SEQUENCE 3</fullName>
    </recommendedName>
</protein>
<organism evidence="12 13">
    <name type="scientific">Morus notabilis</name>
    <dbReference type="NCBI Taxonomy" id="981085"/>
    <lineage>
        <taxon>Eukaryota</taxon>
        <taxon>Viridiplantae</taxon>
        <taxon>Streptophyta</taxon>
        <taxon>Embryophyta</taxon>
        <taxon>Tracheophyta</taxon>
        <taxon>Spermatophyta</taxon>
        <taxon>Magnoliopsida</taxon>
        <taxon>eudicotyledons</taxon>
        <taxon>Gunneridae</taxon>
        <taxon>Pentapetalae</taxon>
        <taxon>rosids</taxon>
        <taxon>fabids</taxon>
        <taxon>Rosales</taxon>
        <taxon>Moraceae</taxon>
        <taxon>Moreae</taxon>
        <taxon>Morus</taxon>
    </lineage>
</organism>
<dbReference type="NCBIfam" id="TIGR01624">
    <property type="entry name" value="LRP1_Cterm"/>
    <property type="match status" value="1"/>
</dbReference>
<dbReference type="GO" id="GO:0046872">
    <property type="term" value="F:metal ion binding"/>
    <property type="evidence" value="ECO:0007669"/>
    <property type="project" value="UniProtKB-KW"/>
</dbReference>
<feature type="compositionally biased region" description="Low complexity" evidence="11">
    <location>
        <begin position="75"/>
        <end position="85"/>
    </location>
</feature>
<gene>
    <name evidence="12" type="ORF">L484_026910</name>
</gene>
<dbReference type="Proteomes" id="UP000030645">
    <property type="component" value="Unassembled WGS sequence"/>
</dbReference>
<keyword evidence="7" id="KW-0238">DNA-binding</keyword>
<evidence type="ECO:0000256" key="4">
    <source>
        <dbReference type="ARBA" id="ARBA00022723"/>
    </source>
</evidence>
<dbReference type="InterPro" id="IPR007818">
    <property type="entry name" value="SHI"/>
</dbReference>
<sequence length="296" mass="32803">MMRMMMMMREGSSSGGGFIMSSSTGMSTRCQDCGNQAKKECVYMRCRTCCKSKGFQCQTHVKSTWVPLYRRRQRQQQQQQQQQQQLVNTSSSIHPQAQHLLHHHHHHHHHQGLNSSNPKRLRDNLSSAGLGDHDGDGAKNFPLEVNAMATFHVVRVSSMVDDGGPDHHHQQQQYAYQTSVGIGGHVFKGILYDQGPNHHHHDQISGAYSSLGAADQITSFAQQPNFVNLMSSTSRRSGSSAVGIDFNARSSSSPPAVAIGQRPLFLGSSSSSSWPMFHPPNGFSMSGMQFFPNRKS</sequence>
<evidence type="ECO:0000256" key="6">
    <source>
        <dbReference type="ARBA" id="ARBA00023070"/>
    </source>
</evidence>
<keyword evidence="8" id="KW-0010">Activator</keyword>
<dbReference type="EMBL" id="KE344491">
    <property type="protein sequence ID" value="EXB63572.1"/>
    <property type="molecule type" value="Genomic_DNA"/>
</dbReference>
<evidence type="ECO:0000256" key="9">
    <source>
        <dbReference type="ARBA" id="ARBA00023242"/>
    </source>
</evidence>
<dbReference type="eggNOG" id="ENOG502SMD6">
    <property type="taxonomic scope" value="Eukaryota"/>
</dbReference>
<evidence type="ECO:0000256" key="1">
    <source>
        <dbReference type="ARBA" id="ARBA00004123"/>
    </source>
</evidence>
<dbReference type="InterPro" id="IPR006511">
    <property type="entry name" value="SHI_C"/>
</dbReference>
<name>W9RPD6_9ROSA</name>
<evidence type="ECO:0000256" key="7">
    <source>
        <dbReference type="ARBA" id="ARBA00023125"/>
    </source>
</evidence>
<evidence type="ECO:0000256" key="5">
    <source>
        <dbReference type="ARBA" id="ARBA00022833"/>
    </source>
</evidence>
<dbReference type="KEGG" id="mnt:21409545"/>
<evidence type="ECO:0000256" key="10">
    <source>
        <dbReference type="ARBA" id="ARBA00023294"/>
    </source>
</evidence>
<evidence type="ECO:0000313" key="12">
    <source>
        <dbReference type="EMBL" id="EXB63572.1"/>
    </source>
</evidence>